<gene>
    <name evidence="4" type="ORF">ATEG_02390</name>
</gene>
<dbReference type="GO" id="GO:0009116">
    <property type="term" value="P:nucleoside metabolic process"/>
    <property type="evidence" value="ECO:0007669"/>
    <property type="project" value="InterPro"/>
</dbReference>
<proteinExistence type="predicted"/>
<protein>
    <submittedName>
        <fullName evidence="4">Uncharacterized protein</fullName>
    </submittedName>
</protein>
<dbReference type="InterPro" id="IPR000845">
    <property type="entry name" value="Nucleoside_phosphorylase_d"/>
</dbReference>
<dbReference type="GeneID" id="4316832"/>
<name>Q0CV94_ASPTN</name>
<dbReference type="HOGENOM" id="CLU_305424_0_0_1"/>
<organism evidence="4 5">
    <name type="scientific">Aspergillus terreus (strain NIH 2624 / FGSC A1156)</name>
    <dbReference type="NCBI Taxonomy" id="341663"/>
    <lineage>
        <taxon>Eukaryota</taxon>
        <taxon>Fungi</taxon>
        <taxon>Dikarya</taxon>
        <taxon>Ascomycota</taxon>
        <taxon>Pezizomycotina</taxon>
        <taxon>Eurotiomycetes</taxon>
        <taxon>Eurotiomycetidae</taxon>
        <taxon>Eurotiales</taxon>
        <taxon>Aspergillaceae</taxon>
        <taxon>Aspergillus</taxon>
        <taxon>Aspergillus subgen. Circumdati</taxon>
    </lineage>
</organism>
<dbReference type="InterPro" id="IPR035994">
    <property type="entry name" value="Nucleoside_phosphorylase_sf"/>
</dbReference>
<evidence type="ECO:0000313" key="4">
    <source>
        <dbReference type="EMBL" id="EAU37352.1"/>
    </source>
</evidence>
<evidence type="ECO:0000259" key="3">
    <source>
        <dbReference type="Pfam" id="PF24476"/>
    </source>
</evidence>
<dbReference type="VEuPathDB" id="FungiDB:ATEG_02390"/>
<dbReference type="InterPro" id="IPR056002">
    <property type="entry name" value="DUF7580"/>
</dbReference>
<feature type="compositionally biased region" description="Polar residues" evidence="1">
    <location>
        <begin position="613"/>
        <end position="622"/>
    </location>
</feature>
<dbReference type="Gene3D" id="3.40.50.1580">
    <property type="entry name" value="Nucleoside phosphorylase domain"/>
    <property type="match status" value="1"/>
</dbReference>
<feature type="region of interest" description="Disordered" evidence="1">
    <location>
        <begin position="602"/>
        <end position="631"/>
    </location>
</feature>
<dbReference type="SUPFAM" id="SSF53167">
    <property type="entry name" value="Purine and uridine phosphorylases"/>
    <property type="match status" value="1"/>
</dbReference>
<dbReference type="EMBL" id="CH476596">
    <property type="protein sequence ID" value="EAU37352.1"/>
    <property type="molecule type" value="Genomic_DNA"/>
</dbReference>
<dbReference type="OMA" id="TWDEVNW"/>
<dbReference type="Pfam" id="PF01048">
    <property type="entry name" value="PNP_UDP_1"/>
    <property type="match status" value="1"/>
</dbReference>
<dbReference type="eggNOG" id="ENOG502SJ2T">
    <property type="taxonomic scope" value="Eukaryota"/>
</dbReference>
<feature type="domain" description="Nucleoside phosphorylase" evidence="2">
    <location>
        <begin position="650"/>
        <end position="766"/>
    </location>
</feature>
<dbReference type="GO" id="GO:0003824">
    <property type="term" value="F:catalytic activity"/>
    <property type="evidence" value="ECO:0007669"/>
    <property type="project" value="InterPro"/>
</dbReference>
<dbReference type="InterPro" id="IPR053137">
    <property type="entry name" value="NLR-like"/>
</dbReference>
<sequence>MRDSVEVSSLNAEQRRSLIELVAVVATALGEALKNTLSTYRDLRRALALLLAEIRNIELLQDDLWRKGLFRNLTDVAFDFNRALNGDYLKSNYLEAMNEKSRKTSLFSWLTTPAANARKSVHDWATMYPNLYLLHELVRNLGRSDIRTQGLLTDDGSLVLKLTECLTFWNDLVDQAYGCEVIEYEKKALENRRGHPFIDATGFCNGPSVRHLAGTVYDVLHHNWPCQSEFHDHTGKLGHCTSAKFYLDPFWSSESPDPLHGSFFVLLAGSDTLQECRVRLHSNGVTTETSTPVCLVDPADSRSVCLHLAMDENNNLWDQSLGEPLEAFQPDEKYMELDLGKVLRMVKPTYAAKRVLGVILARSLLHLIEGPWVNRWLNIDNISIFCRIENQRPYPLFDKVFLSTFFKTDGAQGRDSTARRNPYSVHPFPVILALGIILAEIELGDDLCDLYSNPDIEKLKGRPYQLAPRLLRECSLRFGESGLLRAASFCVDRTSFLQFVNANHEELVANRDFVTTYYNKAVRPLEEDLEKGAKWSKDEVNRLRRNGSGHDVVCRVIAEIKDGNLEKIEQKVEPNQMTTDARERLSEKGAVLARTRSLSSLSESSDSAASAENILQTHQTQRPGCDETRKRYPLATTAPSRPTCREDFEVAIICALPLEANAVLSLFDQLWDEDTYTYGKEANDPNSYSVGVLGGRNVVLAHPPRMGRTASASVAAFCALSFKKVKLALVVGVCGGVPFNKSDKEEILLGDVVISKGVIQYDFGRQFSDQFRRKIDVEHSLGRPNDRIGSLLAKLETIVHRAILQRKTSQFLSEIEHDVASYPGDEEDKLYRSSYRHKHQDPQVCPICAACKRHTDSVCDLARTSTCEDLGCDDRQLVRRRRRNRLNSPIVHIGLIASGDSVVKSEIHRDQVAAESNIIAFEMEGAGVWDTFPCVIIKGVCDYADSHKNKRWQEYAAATAAACTKAFLQQW</sequence>
<dbReference type="RefSeq" id="XP_001211568.1">
    <property type="nucleotide sequence ID" value="XM_001211568.1"/>
</dbReference>
<feature type="compositionally biased region" description="Low complexity" evidence="1">
    <location>
        <begin position="602"/>
        <end position="612"/>
    </location>
</feature>
<dbReference type="AlphaFoldDB" id="Q0CV94"/>
<dbReference type="PANTHER" id="PTHR46082">
    <property type="entry name" value="ATP/GTP-BINDING PROTEIN-RELATED"/>
    <property type="match status" value="1"/>
</dbReference>
<reference evidence="5" key="1">
    <citation type="submission" date="2005-09" db="EMBL/GenBank/DDBJ databases">
        <title>Annotation of the Aspergillus terreus NIH2624 genome.</title>
        <authorList>
            <person name="Birren B.W."/>
            <person name="Lander E.S."/>
            <person name="Galagan J.E."/>
            <person name="Nusbaum C."/>
            <person name="Devon K."/>
            <person name="Henn M."/>
            <person name="Ma L.-J."/>
            <person name="Jaffe D.B."/>
            <person name="Butler J."/>
            <person name="Alvarez P."/>
            <person name="Gnerre S."/>
            <person name="Grabherr M."/>
            <person name="Kleber M."/>
            <person name="Mauceli E.W."/>
            <person name="Brockman W."/>
            <person name="Rounsley S."/>
            <person name="Young S.K."/>
            <person name="LaButti K."/>
            <person name="Pushparaj V."/>
            <person name="DeCaprio D."/>
            <person name="Crawford M."/>
            <person name="Koehrsen M."/>
            <person name="Engels R."/>
            <person name="Montgomery P."/>
            <person name="Pearson M."/>
            <person name="Howarth C."/>
            <person name="Larson L."/>
            <person name="Luoma S."/>
            <person name="White J."/>
            <person name="Alvarado L."/>
            <person name="Kodira C.D."/>
            <person name="Zeng Q."/>
            <person name="Oleary S."/>
            <person name="Yandava C."/>
            <person name="Denning D.W."/>
            <person name="Nierman W.C."/>
            <person name="Milne T."/>
            <person name="Madden K."/>
        </authorList>
    </citation>
    <scope>NUCLEOTIDE SEQUENCE [LARGE SCALE GENOMIC DNA]</scope>
    <source>
        <strain evidence="5">NIH 2624 / FGSC A1156</strain>
    </source>
</reference>
<dbReference type="Pfam" id="PF24476">
    <property type="entry name" value="DUF7580"/>
    <property type="match status" value="1"/>
</dbReference>
<feature type="domain" description="DUF7580" evidence="3">
    <location>
        <begin position="208"/>
        <end position="531"/>
    </location>
</feature>
<evidence type="ECO:0000259" key="2">
    <source>
        <dbReference type="Pfam" id="PF01048"/>
    </source>
</evidence>
<evidence type="ECO:0000256" key="1">
    <source>
        <dbReference type="SAM" id="MobiDB-lite"/>
    </source>
</evidence>
<dbReference type="PANTHER" id="PTHR46082:SF6">
    <property type="entry name" value="AAA+ ATPASE DOMAIN-CONTAINING PROTEIN-RELATED"/>
    <property type="match status" value="1"/>
</dbReference>
<accession>Q0CV94</accession>
<dbReference type="Proteomes" id="UP000007963">
    <property type="component" value="Unassembled WGS sequence"/>
</dbReference>
<dbReference type="OrthoDB" id="20872at2759"/>
<evidence type="ECO:0000313" key="5">
    <source>
        <dbReference type="Proteomes" id="UP000007963"/>
    </source>
</evidence>
<dbReference type="STRING" id="341663.Q0CV94"/>